<feature type="transmembrane region" description="Helical" evidence="1">
    <location>
        <begin position="60"/>
        <end position="81"/>
    </location>
</feature>
<reference evidence="2" key="1">
    <citation type="journal article" date="2021" name="Environ. Microbiol.">
        <title>Genomic characterization of three novel Desulfobacterota classes expand the metabolic and phylogenetic diversity of the phylum.</title>
        <authorList>
            <person name="Murphy C.L."/>
            <person name="Biggerstaff J."/>
            <person name="Eichhorn A."/>
            <person name="Ewing E."/>
            <person name="Shahan R."/>
            <person name="Soriano D."/>
            <person name="Stewart S."/>
            <person name="VanMol K."/>
            <person name="Walker R."/>
            <person name="Walters P."/>
            <person name="Elshahed M.S."/>
            <person name="Youssef N.H."/>
        </authorList>
    </citation>
    <scope>NUCLEOTIDE SEQUENCE</scope>
    <source>
        <strain evidence="2">Zod_Metabat.24</strain>
    </source>
</reference>
<feature type="transmembrane region" description="Helical" evidence="1">
    <location>
        <begin position="166"/>
        <end position="185"/>
    </location>
</feature>
<dbReference type="AlphaFoldDB" id="A0A9D8KHN3"/>
<proteinExistence type="predicted"/>
<keyword evidence="1" id="KW-0472">Membrane</keyword>
<dbReference type="InterPro" id="IPR032479">
    <property type="entry name" value="DUF5058"/>
</dbReference>
<comment type="caution">
    <text evidence="2">The sequence shown here is derived from an EMBL/GenBank/DDBJ whole genome shotgun (WGS) entry which is preliminary data.</text>
</comment>
<gene>
    <name evidence="2" type="ORF">JW984_15855</name>
</gene>
<sequence>MENGGSYLDIANSPGMWVACSAIIVVVLVQVIRLIVISFRAGTEIGLTKAQMLRAVRSGFTTALVPSIAILLGLAILMTQLGAPFPWMRLSVIGSVTYELMAAGLASKALGLVDFYSTFDGQVFTNVVWTMSLGVFFGLLVVALFTPRIKWLKDKVAGGDEGWMKVMTAAAFFGAVGYMVAEPAVKGGSNLIALLAGFLCMGLLGVIITVGKQNWLKEWALALAIVGGMAAAGLMFHFFGIGGIEDVVK</sequence>
<feature type="transmembrane region" description="Helical" evidence="1">
    <location>
        <begin position="222"/>
        <end position="244"/>
    </location>
</feature>
<dbReference type="Pfam" id="PF16481">
    <property type="entry name" value="DUF5058"/>
    <property type="match status" value="1"/>
</dbReference>
<evidence type="ECO:0000313" key="3">
    <source>
        <dbReference type="Proteomes" id="UP000809273"/>
    </source>
</evidence>
<feature type="transmembrane region" description="Helical" evidence="1">
    <location>
        <begin position="191"/>
        <end position="210"/>
    </location>
</feature>
<name>A0A9D8KHN3_9DELT</name>
<reference evidence="2" key="2">
    <citation type="submission" date="2021-01" db="EMBL/GenBank/DDBJ databases">
        <authorList>
            <person name="Hahn C.R."/>
            <person name="Youssef N.H."/>
            <person name="Elshahed M."/>
        </authorList>
    </citation>
    <scope>NUCLEOTIDE SEQUENCE</scope>
    <source>
        <strain evidence="2">Zod_Metabat.24</strain>
    </source>
</reference>
<organism evidence="2 3">
    <name type="scientific">Candidatus Zymogenus saltonus</name>
    <dbReference type="NCBI Taxonomy" id="2844893"/>
    <lineage>
        <taxon>Bacteria</taxon>
        <taxon>Deltaproteobacteria</taxon>
        <taxon>Candidatus Zymogenia</taxon>
        <taxon>Candidatus Zymogeniales</taxon>
        <taxon>Candidatus Zymogenaceae</taxon>
        <taxon>Candidatus Zymogenus</taxon>
    </lineage>
</organism>
<feature type="transmembrane region" description="Helical" evidence="1">
    <location>
        <begin position="16"/>
        <end position="39"/>
    </location>
</feature>
<protein>
    <submittedName>
        <fullName evidence="2">DUF5058 family protein</fullName>
    </submittedName>
</protein>
<feature type="transmembrane region" description="Helical" evidence="1">
    <location>
        <begin position="123"/>
        <end position="145"/>
    </location>
</feature>
<evidence type="ECO:0000313" key="2">
    <source>
        <dbReference type="EMBL" id="MBN1574672.1"/>
    </source>
</evidence>
<dbReference type="EMBL" id="JAFGIX010000086">
    <property type="protein sequence ID" value="MBN1574672.1"/>
    <property type="molecule type" value="Genomic_DNA"/>
</dbReference>
<keyword evidence="1" id="KW-1133">Transmembrane helix</keyword>
<keyword evidence="1" id="KW-0812">Transmembrane</keyword>
<evidence type="ECO:0000256" key="1">
    <source>
        <dbReference type="SAM" id="Phobius"/>
    </source>
</evidence>
<accession>A0A9D8KHN3</accession>
<dbReference type="Proteomes" id="UP000809273">
    <property type="component" value="Unassembled WGS sequence"/>
</dbReference>